<comment type="caution">
    <text evidence="3">The sequence shown here is derived from an EMBL/GenBank/DDBJ whole genome shotgun (WGS) entry which is preliminary data.</text>
</comment>
<keyword evidence="2" id="KW-0812">Transmembrane</keyword>
<evidence type="ECO:0000256" key="1">
    <source>
        <dbReference type="SAM" id="MobiDB-lite"/>
    </source>
</evidence>
<reference evidence="3" key="1">
    <citation type="journal article" date="2015" name="Nature">
        <title>Complex archaea that bridge the gap between prokaryotes and eukaryotes.</title>
        <authorList>
            <person name="Spang A."/>
            <person name="Saw J.H."/>
            <person name="Jorgensen S.L."/>
            <person name="Zaremba-Niedzwiedzka K."/>
            <person name="Martijn J."/>
            <person name="Lind A.E."/>
            <person name="van Eijk R."/>
            <person name="Schleper C."/>
            <person name="Guy L."/>
            <person name="Ettema T.J."/>
        </authorList>
    </citation>
    <scope>NUCLEOTIDE SEQUENCE</scope>
</reference>
<keyword evidence="2" id="KW-1133">Transmembrane helix</keyword>
<name>A0A0F9K0H9_9ZZZZ</name>
<gene>
    <name evidence="3" type="ORF">LCGC14_1389190</name>
</gene>
<proteinExistence type="predicted"/>
<accession>A0A0F9K0H9</accession>
<feature type="transmembrane region" description="Helical" evidence="2">
    <location>
        <begin position="210"/>
        <end position="226"/>
    </location>
</feature>
<keyword evidence="2" id="KW-0472">Membrane</keyword>
<organism evidence="3">
    <name type="scientific">marine sediment metagenome</name>
    <dbReference type="NCBI Taxonomy" id="412755"/>
    <lineage>
        <taxon>unclassified sequences</taxon>
        <taxon>metagenomes</taxon>
        <taxon>ecological metagenomes</taxon>
    </lineage>
</organism>
<dbReference type="AlphaFoldDB" id="A0A0F9K0H9"/>
<feature type="region of interest" description="Disordered" evidence="1">
    <location>
        <begin position="23"/>
        <end position="50"/>
    </location>
</feature>
<sequence>MNKESKEDKLKEDLVELEAKKLADEAISPKEEKEDIEPETPKVFEKKEIEKPKTIEQKPLGIKEQLTEINKKMNTLAETKGSKIKKKSFKMPGNLKSKLKNLKKLAEKSKIQVLLLKLDGSIIPTIGEIKLGMLLVGDNIHNADGKIIWRWNGMTPTAIVGEWDMQPVTIDTLTKTTEELKSVIFPQKIIIRAMELKEALTDKKGPSAKAMIWVILIVIVVVYIFFSNSGG</sequence>
<evidence type="ECO:0000313" key="3">
    <source>
        <dbReference type="EMBL" id="KKM75549.1"/>
    </source>
</evidence>
<dbReference type="EMBL" id="LAZR01008959">
    <property type="protein sequence ID" value="KKM75549.1"/>
    <property type="molecule type" value="Genomic_DNA"/>
</dbReference>
<evidence type="ECO:0000256" key="2">
    <source>
        <dbReference type="SAM" id="Phobius"/>
    </source>
</evidence>
<protein>
    <submittedName>
        <fullName evidence="3">Uncharacterized protein</fullName>
    </submittedName>
</protein>